<dbReference type="Proteomes" id="UP001600894">
    <property type="component" value="Unassembled WGS sequence"/>
</dbReference>
<dbReference type="InterPro" id="IPR011856">
    <property type="entry name" value="tRNA_endonuc-like_dom_sf"/>
</dbReference>
<evidence type="ECO:0000313" key="4">
    <source>
        <dbReference type="Proteomes" id="UP001600894"/>
    </source>
</evidence>
<dbReference type="Pfam" id="PF02021">
    <property type="entry name" value="UPF0102"/>
    <property type="match status" value="1"/>
</dbReference>
<accession>A0ABQ0AX68</accession>
<evidence type="ECO:0000256" key="1">
    <source>
        <dbReference type="ARBA" id="ARBA00006738"/>
    </source>
</evidence>
<dbReference type="SUPFAM" id="SSF52980">
    <property type="entry name" value="Restriction endonuclease-like"/>
    <property type="match status" value="1"/>
</dbReference>
<dbReference type="HAMAP" id="MF_00048">
    <property type="entry name" value="UPF0102"/>
    <property type="match status" value="1"/>
</dbReference>
<dbReference type="Gene3D" id="3.40.1350.10">
    <property type="match status" value="1"/>
</dbReference>
<evidence type="ECO:0000313" key="3">
    <source>
        <dbReference type="EMBL" id="GAA6268591.1"/>
    </source>
</evidence>
<dbReference type="EMBL" id="BAABXL010000001">
    <property type="protein sequence ID" value="GAA6268591.1"/>
    <property type="molecule type" value="Genomic_DNA"/>
</dbReference>
<comment type="similarity">
    <text evidence="1 2">Belongs to the UPF0102 family.</text>
</comment>
<dbReference type="InterPro" id="IPR003509">
    <property type="entry name" value="UPF0102_YraN-like"/>
</dbReference>
<sequence>MNKRETGSRYEEAAAAFLQKQGLTLLEKNFRSRFGEIDLILKDGAYLVFTEVKYRADGSLGYPLEAVDLRKQKRIRDTARYFMYIRKIPEDTPCRFDVVGFTGGDLQWILDAF</sequence>
<dbReference type="CDD" id="cd20736">
    <property type="entry name" value="PoNe_Nuclease"/>
    <property type="match status" value="1"/>
</dbReference>
<gene>
    <name evidence="3" type="ORF">F130042H8_16510</name>
</gene>
<protein>
    <recommendedName>
        <fullName evidence="2">UPF0102 protein F130042H8_16510</fullName>
    </recommendedName>
</protein>
<organism evidence="3 4">
    <name type="scientific">Enterocloster alcoholdehydrogenati</name>
    <dbReference type="NCBI Taxonomy" id="2547410"/>
    <lineage>
        <taxon>Bacteria</taxon>
        <taxon>Bacillati</taxon>
        <taxon>Bacillota</taxon>
        <taxon>Clostridia</taxon>
        <taxon>Lachnospirales</taxon>
        <taxon>Lachnospiraceae</taxon>
        <taxon>Enterocloster</taxon>
    </lineage>
</organism>
<dbReference type="RefSeq" id="WP_390469619.1">
    <property type="nucleotide sequence ID" value="NZ_BAABXL010000001.1"/>
</dbReference>
<dbReference type="PANTHER" id="PTHR34039:SF1">
    <property type="entry name" value="UPF0102 PROTEIN YRAN"/>
    <property type="match status" value="1"/>
</dbReference>
<name>A0ABQ0AX68_9FIRM</name>
<dbReference type="InterPro" id="IPR011335">
    <property type="entry name" value="Restrct_endonuc-II-like"/>
</dbReference>
<keyword evidence="4" id="KW-1185">Reference proteome</keyword>
<reference evidence="3 4" key="1">
    <citation type="submission" date="2024-04" db="EMBL/GenBank/DDBJ databases">
        <title>Defined microbial consortia suppress multidrug-resistant proinflammatory Enterobacteriaceae via ecological control.</title>
        <authorList>
            <person name="Furuichi M."/>
            <person name="Kawaguchi T."/>
            <person name="Pust M."/>
            <person name="Yasuma K."/>
            <person name="Plichta D."/>
            <person name="Hasegawa N."/>
            <person name="Ohya T."/>
            <person name="Bhattarai S."/>
            <person name="Sasajima S."/>
            <person name="Aoto Y."/>
            <person name="Tuganbaev T."/>
            <person name="Yaginuma M."/>
            <person name="Ueda M."/>
            <person name="Okahashi N."/>
            <person name="Amafuji K."/>
            <person name="Kiridooshi Y."/>
            <person name="Sugita K."/>
            <person name="Strazar M."/>
            <person name="Skelly A."/>
            <person name="Suda W."/>
            <person name="Hattori M."/>
            <person name="Nakamoto N."/>
            <person name="Caballero S."/>
            <person name="Norman J."/>
            <person name="Olle B."/>
            <person name="Tanoue T."/>
            <person name="Arita M."/>
            <person name="Bucci V."/>
            <person name="Atarashi K."/>
            <person name="Xavier R."/>
            <person name="Honda K."/>
        </authorList>
    </citation>
    <scope>NUCLEOTIDE SEQUENCE [LARGE SCALE GENOMIC DNA]</scope>
    <source>
        <strain evidence="4">f13</strain>
    </source>
</reference>
<dbReference type="PANTHER" id="PTHR34039">
    <property type="entry name" value="UPF0102 PROTEIN YRAN"/>
    <property type="match status" value="1"/>
</dbReference>
<evidence type="ECO:0000256" key="2">
    <source>
        <dbReference type="HAMAP-Rule" id="MF_00048"/>
    </source>
</evidence>
<dbReference type="NCBIfam" id="NF009150">
    <property type="entry name" value="PRK12497.1-3"/>
    <property type="match status" value="1"/>
</dbReference>
<dbReference type="NCBIfam" id="TIGR00252">
    <property type="entry name" value="YraN family protein"/>
    <property type="match status" value="1"/>
</dbReference>
<proteinExistence type="inferred from homology"/>
<comment type="caution">
    <text evidence="3">The sequence shown here is derived from an EMBL/GenBank/DDBJ whole genome shotgun (WGS) entry which is preliminary data.</text>
</comment>